<dbReference type="InterPro" id="IPR000413">
    <property type="entry name" value="Integrin_alpha"/>
</dbReference>
<evidence type="ECO:0000313" key="5">
    <source>
        <dbReference type="Proteomes" id="UP000019141"/>
    </source>
</evidence>
<evidence type="ECO:0000256" key="3">
    <source>
        <dbReference type="ARBA" id="ARBA00023180"/>
    </source>
</evidence>
<dbReference type="HOGENOM" id="CLU_648427_0_0_7"/>
<dbReference type="PRINTS" id="PR01185">
    <property type="entry name" value="INTEGRINA"/>
</dbReference>
<dbReference type="SUPFAM" id="SSF69318">
    <property type="entry name" value="Integrin alpha N-terminal domain"/>
    <property type="match status" value="2"/>
</dbReference>
<organism evidence="4 5">
    <name type="scientific">Entotheonella factor</name>
    <dbReference type="NCBI Taxonomy" id="1429438"/>
    <lineage>
        <taxon>Bacteria</taxon>
        <taxon>Pseudomonadati</taxon>
        <taxon>Nitrospinota/Tectimicrobiota group</taxon>
        <taxon>Candidatus Tectimicrobiota</taxon>
        <taxon>Candidatus Entotheonellia</taxon>
        <taxon>Candidatus Entotheonellales</taxon>
        <taxon>Candidatus Entotheonellaceae</taxon>
        <taxon>Candidatus Entotheonella</taxon>
    </lineage>
</organism>
<accession>W4LGL3</accession>
<dbReference type="GO" id="GO:0098609">
    <property type="term" value="P:cell-cell adhesion"/>
    <property type="evidence" value="ECO:0007669"/>
    <property type="project" value="TreeGrafter"/>
</dbReference>
<keyword evidence="5" id="KW-1185">Reference proteome</keyword>
<gene>
    <name evidence="4" type="ORF">ETSY1_25120</name>
</gene>
<dbReference type="GO" id="GO:0008305">
    <property type="term" value="C:integrin complex"/>
    <property type="evidence" value="ECO:0007669"/>
    <property type="project" value="InterPro"/>
</dbReference>
<dbReference type="InterPro" id="IPR028994">
    <property type="entry name" value="Integrin_alpha_N"/>
</dbReference>
<dbReference type="Gene3D" id="2.130.10.130">
    <property type="entry name" value="Integrin alpha, N-terminal"/>
    <property type="match status" value="3"/>
</dbReference>
<dbReference type="PANTHER" id="PTHR23220:SF122">
    <property type="entry name" value="INTEGRIN ALPHA-PS1"/>
    <property type="match status" value="1"/>
</dbReference>
<dbReference type="InterPro" id="IPR013519">
    <property type="entry name" value="Int_alpha_beta-p"/>
</dbReference>
<proteinExistence type="predicted"/>
<dbReference type="PROSITE" id="PS51470">
    <property type="entry name" value="FG_GAP"/>
    <property type="match status" value="4"/>
</dbReference>
<evidence type="ECO:0000256" key="1">
    <source>
        <dbReference type="ARBA" id="ARBA00022729"/>
    </source>
</evidence>
<dbReference type="GO" id="GO:0033627">
    <property type="term" value="P:cell adhesion mediated by integrin"/>
    <property type="evidence" value="ECO:0007669"/>
    <property type="project" value="TreeGrafter"/>
</dbReference>
<evidence type="ECO:0000313" key="4">
    <source>
        <dbReference type="EMBL" id="ETW96830.1"/>
    </source>
</evidence>
<keyword evidence="2" id="KW-0677">Repeat</keyword>
<dbReference type="Pfam" id="PF01839">
    <property type="entry name" value="FG-GAP"/>
    <property type="match status" value="3"/>
</dbReference>
<dbReference type="Proteomes" id="UP000019141">
    <property type="component" value="Unassembled WGS sequence"/>
</dbReference>
<dbReference type="GO" id="GO:0007160">
    <property type="term" value="P:cell-matrix adhesion"/>
    <property type="evidence" value="ECO:0007669"/>
    <property type="project" value="TreeGrafter"/>
</dbReference>
<protein>
    <submittedName>
        <fullName evidence="4">Uncharacterized protein</fullName>
    </submittedName>
</protein>
<dbReference type="EMBL" id="AZHW01000739">
    <property type="protein sequence ID" value="ETW96830.1"/>
    <property type="molecule type" value="Genomic_DNA"/>
</dbReference>
<dbReference type="GO" id="GO:0005178">
    <property type="term" value="F:integrin binding"/>
    <property type="evidence" value="ECO:0007669"/>
    <property type="project" value="TreeGrafter"/>
</dbReference>
<dbReference type="SMART" id="SM00191">
    <property type="entry name" value="Int_alpha"/>
    <property type="match status" value="6"/>
</dbReference>
<dbReference type="GO" id="GO:0009897">
    <property type="term" value="C:external side of plasma membrane"/>
    <property type="evidence" value="ECO:0007669"/>
    <property type="project" value="TreeGrafter"/>
</dbReference>
<dbReference type="AlphaFoldDB" id="W4LGL3"/>
<name>W4LGL3_ENTF1</name>
<comment type="caution">
    <text evidence="4">The sequence shown here is derived from an EMBL/GenBank/DDBJ whole genome shotgun (WGS) entry which is preliminary data.</text>
</comment>
<dbReference type="PANTHER" id="PTHR23220">
    <property type="entry name" value="INTEGRIN ALPHA"/>
    <property type="match status" value="1"/>
</dbReference>
<keyword evidence="1" id="KW-0732">Signal</keyword>
<evidence type="ECO:0000256" key="2">
    <source>
        <dbReference type="ARBA" id="ARBA00022737"/>
    </source>
</evidence>
<keyword evidence="3" id="KW-0325">Glycoprotein</keyword>
<sequence>MSPNRQSGLGLPRSMAAVPDVNGDDIADLALGASAEDNRAGRVYVLSGADGTLLYTLNSPRPLEAEAFGQSVAGMTDLNADGLGDLIIGAIDGDPNGSIDTGRVYVYSAVDDLVIDEVVSPNPEPFGQFGFAVASVPDYDGDETSDFVVGAPHERAFNSRNELIITGRAYVFSGATRNLLLDPTPLNPLICIRSCGDIWGSGFGYAVAGLPDADGDGRGEVLIGAPGEWTDAIVRDGRLYVFYSSRPENPDYYRSLAPESRGFFGYSIAGLSDINGDGSGDILVSAANESAQSFRDGQAHLLNGADGQALRRWGSPNANRFGRFGEWVGSMPDISGNGIPEFIVVQSGVGDPEAVYVFEGGTNDLIDTLAVPNRLRWEINSAIGLPDLDADGFGELAIGVTADDVHKVYIFSGGLLGTESAER</sequence>
<reference evidence="4 5" key="1">
    <citation type="journal article" date="2014" name="Nature">
        <title>An environmental bacterial taxon with a large and distinct metabolic repertoire.</title>
        <authorList>
            <person name="Wilson M.C."/>
            <person name="Mori T."/>
            <person name="Ruckert C."/>
            <person name="Uria A.R."/>
            <person name="Helf M.J."/>
            <person name="Takada K."/>
            <person name="Gernert C."/>
            <person name="Steffens U.A."/>
            <person name="Heycke N."/>
            <person name="Schmitt S."/>
            <person name="Rinke C."/>
            <person name="Helfrich E.J."/>
            <person name="Brachmann A.O."/>
            <person name="Gurgui C."/>
            <person name="Wakimoto T."/>
            <person name="Kracht M."/>
            <person name="Crusemann M."/>
            <person name="Hentschel U."/>
            <person name="Abe I."/>
            <person name="Matsunaga S."/>
            <person name="Kalinowski J."/>
            <person name="Takeyama H."/>
            <person name="Piel J."/>
        </authorList>
    </citation>
    <scope>NUCLEOTIDE SEQUENCE [LARGE SCALE GENOMIC DNA]</scope>
    <source>
        <strain evidence="5">TSY1</strain>
    </source>
</reference>
<dbReference type="InterPro" id="IPR013517">
    <property type="entry name" value="FG-GAP"/>
</dbReference>
<dbReference type="GO" id="GO:0007229">
    <property type="term" value="P:integrin-mediated signaling pathway"/>
    <property type="evidence" value="ECO:0007669"/>
    <property type="project" value="TreeGrafter"/>
</dbReference>